<accession>A0A0F9WL02</accession>
<reference evidence="1 2" key="1">
    <citation type="journal article" date="2015" name="Environ. Microbiol.">
        <title>Genome analyses suggest the presence of polyploidy and recent human-driven expansions in eight global populations of the honeybee pathogen Nosema ceranae.</title>
        <authorList>
            <person name="Pelin A."/>
            <person name="Selman M."/>
            <person name="Aris-Brosou S."/>
            <person name="Farinelli L."/>
            <person name="Corradi N."/>
        </authorList>
    </citation>
    <scope>NUCLEOTIDE SEQUENCE [LARGE SCALE GENOMIC DNA]</scope>
    <source>
        <strain evidence="1 2">PA08 1199</strain>
    </source>
</reference>
<dbReference type="AlphaFoldDB" id="A0A0F9WL02"/>
<keyword evidence="2" id="KW-1185">Reference proteome</keyword>
<dbReference type="VEuPathDB" id="MicrosporidiaDB:NCER_101976"/>
<dbReference type="Proteomes" id="UP000034350">
    <property type="component" value="Unassembled WGS sequence"/>
</dbReference>
<organism evidence="1 2">
    <name type="scientific">Vairimorpha ceranae</name>
    <dbReference type="NCBI Taxonomy" id="40302"/>
    <lineage>
        <taxon>Eukaryota</taxon>
        <taxon>Fungi</taxon>
        <taxon>Fungi incertae sedis</taxon>
        <taxon>Microsporidia</taxon>
        <taxon>Nosematidae</taxon>
        <taxon>Vairimorpha</taxon>
    </lineage>
</organism>
<dbReference type="GeneID" id="36319652"/>
<proteinExistence type="predicted"/>
<name>A0A0F9WL02_9MICR</name>
<evidence type="ECO:0000313" key="2">
    <source>
        <dbReference type="Proteomes" id="UP000034350"/>
    </source>
</evidence>
<dbReference type="RefSeq" id="XP_024329525.1">
    <property type="nucleotide sequence ID" value="XM_024474725.1"/>
</dbReference>
<dbReference type="EMBL" id="JPQZ01000233">
    <property type="protein sequence ID" value="KKO73783.1"/>
    <property type="molecule type" value="Genomic_DNA"/>
</dbReference>
<sequence length="114" mass="13641">NMFIKEIVEYFLSFNLTVNLQRENINLAFYECENMTQRFKIFSQTIQLECVVVIIKMLIERLECSQNLLVKMSRNLHMFFNSVAHLSTDIEWLISPLKNIMDGIDKNYEHIKFN</sequence>
<comment type="caution">
    <text evidence="1">The sequence shown here is derived from an EMBL/GenBank/DDBJ whole genome shotgun (WGS) entry which is preliminary data.</text>
</comment>
<protein>
    <submittedName>
        <fullName evidence="1">Uncharacterized protein</fullName>
    </submittedName>
</protein>
<evidence type="ECO:0000313" key="1">
    <source>
        <dbReference type="EMBL" id="KKO73783.1"/>
    </source>
</evidence>
<dbReference type="VEuPathDB" id="MicrosporidiaDB:AAJ76_2330001"/>
<feature type="non-terminal residue" evidence="1">
    <location>
        <position position="1"/>
    </location>
</feature>
<gene>
    <name evidence="1" type="ORF">AAJ76_2330001</name>
</gene>